<protein>
    <recommendedName>
        <fullName evidence="2">Nucleoside transporter/FeoB GTPase Gate domain-containing protein</fullName>
    </recommendedName>
</protein>
<feature type="transmembrane region" description="Helical" evidence="1">
    <location>
        <begin position="42"/>
        <end position="66"/>
    </location>
</feature>
<sequence length="385" mass="42606">MAAIFRIIPFFLLGLVMFYFPQEVVRSAADGLSLWWRYVLPALLPFFILSELLLASGFVHFMGVLVEPLMRPIFRLPGQASFVVAMSYTSGIPIGAVLTTKLRQNKVLTRVEGERLLAFTCNPSPGFMFGAVASSMLLRPELGIVLVGSVYLGNLLVGILFRFYRASESTKYPPSPPSLRKAFQELQNAQRVDPRPFAQQLGDAIRQGINTLLLVGGFIVFFSVLVNLLESIHVTQAMGSLLSRLTGGLITTQAVDALMTAFLETTLGCRSVIDTFSSLHLQIGLLAAVLGWGGLSSFAQVATFTSTTDLRFLPFVVGRGLHMIFALVLSQIFLSLMKFPVFALRLTPGPFSFMETWRLSSWFFCSTMLIFLGISFGMRVFYSRK</sequence>
<dbReference type="OrthoDB" id="1645614at2"/>
<dbReference type="STRING" id="871963.Desdi_2715"/>
<evidence type="ECO:0000256" key="1">
    <source>
        <dbReference type="SAM" id="Phobius"/>
    </source>
</evidence>
<dbReference type="RefSeq" id="WP_015263096.1">
    <property type="nucleotide sequence ID" value="NC_019903.1"/>
</dbReference>
<evidence type="ECO:0000313" key="4">
    <source>
        <dbReference type="Proteomes" id="UP000010797"/>
    </source>
</evidence>
<feature type="transmembrane region" description="Helical" evidence="1">
    <location>
        <begin position="241"/>
        <end position="263"/>
    </location>
</feature>
<feature type="transmembrane region" description="Helical" evidence="1">
    <location>
        <begin position="359"/>
        <end position="382"/>
    </location>
</feature>
<feature type="domain" description="Nucleoside transporter/FeoB GTPase Gate" evidence="2">
    <location>
        <begin position="38"/>
        <end position="108"/>
    </location>
</feature>
<accession>L0FAU0</accession>
<dbReference type="InterPro" id="IPR011642">
    <property type="entry name" value="Gate_dom"/>
</dbReference>
<dbReference type="Proteomes" id="UP000010797">
    <property type="component" value="Chromosome"/>
</dbReference>
<dbReference type="KEGG" id="ddl:Desdi_2715"/>
<feature type="transmembrane region" description="Helical" evidence="1">
    <location>
        <begin position="142"/>
        <end position="164"/>
    </location>
</feature>
<gene>
    <name evidence="3" type="ordered locus">Desdi_2715</name>
</gene>
<evidence type="ECO:0000313" key="3">
    <source>
        <dbReference type="EMBL" id="AGA70130.1"/>
    </source>
</evidence>
<name>L0FAU0_DESDL</name>
<keyword evidence="1" id="KW-0812">Transmembrane</keyword>
<keyword evidence="1" id="KW-0472">Membrane</keyword>
<reference evidence="4" key="1">
    <citation type="submission" date="2012-02" db="EMBL/GenBank/DDBJ databases">
        <title>Complete sequence of Desulfitobacterium dichloroeliminans LMG P-21439.</title>
        <authorList>
            <person name="Lucas S."/>
            <person name="Han J."/>
            <person name="Lapidus A."/>
            <person name="Cheng J.-F."/>
            <person name="Goodwin L."/>
            <person name="Pitluck S."/>
            <person name="Peters L."/>
            <person name="Ovchinnikova G."/>
            <person name="Teshima H."/>
            <person name="Detter J.C."/>
            <person name="Han C."/>
            <person name="Tapia R."/>
            <person name="Land M."/>
            <person name="Hauser L."/>
            <person name="Kyrpides N."/>
            <person name="Ivanova N."/>
            <person name="Pagani I."/>
            <person name="Kruse T."/>
            <person name="de Vos W.M."/>
            <person name="Boon N."/>
            <person name="Smidt H."/>
            <person name="Woyke T."/>
        </authorList>
    </citation>
    <scope>NUCLEOTIDE SEQUENCE [LARGE SCALE GENOMIC DNA]</scope>
    <source>
        <strain evidence="4">LMG P-21439 / DCA1</strain>
    </source>
</reference>
<keyword evidence="1" id="KW-1133">Transmembrane helix</keyword>
<feature type="transmembrane region" description="Helical" evidence="1">
    <location>
        <begin position="316"/>
        <end position="339"/>
    </location>
</feature>
<proteinExistence type="predicted"/>
<keyword evidence="4" id="KW-1185">Reference proteome</keyword>
<organism evidence="3 4">
    <name type="scientific">Desulfitobacterium dichloroeliminans (strain LMG P-21439 / DCA1)</name>
    <dbReference type="NCBI Taxonomy" id="871963"/>
    <lineage>
        <taxon>Bacteria</taxon>
        <taxon>Bacillati</taxon>
        <taxon>Bacillota</taxon>
        <taxon>Clostridia</taxon>
        <taxon>Eubacteriales</taxon>
        <taxon>Desulfitobacteriaceae</taxon>
        <taxon>Desulfitobacterium</taxon>
    </lineage>
</organism>
<dbReference type="HOGENOM" id="CLU_051469_1_0_9"/>
<evidence type="ECO:0000259" key="2">
    <source>
        <dbReference type="Pfam" id="PF07670"/>
    </source>
</evidence>
<dbReference type="EMBL" id="CP003344">
    <property type="protein sequence ID" value="AGA70130.1"/>
    <property type="molecule type" value="Genomic_DNA"/>
</dbReference>
<feature type="transmembrane region" description="Helical" evidence="1">
    <location>
        <begin position="209"/>
        <end position="229"/>
    </location>
</feature>
<dbReference type="eggNOG" id="COG3314">
    <property type="taxonomic scope" value="Bacteria"/>
</dbReference>
<feature type="transmembrane region" description="Helical" evidence="1">
    <location>
        <begin position="283"/>
        <end position="304"/>
    </location>
</feature>
<dbReference type="AlphaFoldDB" id="L0FAU0"/>
<dbReference type="Pfam" id="PF07670">
    <property type="entry name" value="Gate"/>
    <property type="match status" value="1"/>
</dbReference>